<gene>
    <name evidence="3" type="ORF">C12CBH8_08470</name>
</gene>
<keyword evidence="3" id="KW-0012">Acyltransferase</keyword>
<keyword evidence="4" id="KW-1185">Reference proteome</keyword>
<dbReference type="PANTHER" id="PTHR23028">
    <property type="entry name" value="ACETYLTRANSFERASE"/>
    <property type="match status" value="1"/>
</dbReference>
<evidence type="ECO:0000259" key="2">
    <source>
        <dbReference type="Pfam" id="PF01757"/>
    </source>
</evidence>
<dbReference type="GO" id="GO:0016747">
    <property type="term" value="F:acyltransferase activity, transferring groups other than amino-acyl groups"/>
    <property type="evidence" value="ECO:0007669"/>
    <property type="project" value="InterPro"/>
</dbReference>
<dbReference type="Pfam" id="PF01757">
    <property type="entry name" value="Acyl_transf_3"/>
    <property type="match status" value="1"/>
</dbReference>
<feature type="transmembrane region" description="Helical" evidence="1">
    <location>
        <begin position="73"/>
        <end position="94"/>
    </location>
</feature>
<keyword evidence="1" id="KW-1133">Transmembrane helix</keyword>
<keyword evidence="3" id="KW-0808">Transferase</keyword>
<feature type="transmembrane region" description="Helical" evidence="1">
    <location>
        <begin position="12"/>
        <end position="28"/>
    </location>
</feature>
<organism evidence="3 4">
    <name type="scientific">Solibaculum mannosilyticum</name>
    <dbReference type="NCBI Taxonomy" id="2780922"/>
    <lineage>
        <taxon>Bacteria</taxon>
        <taxon>Bacillati</taxon>
        <taxon>Bacillota</taxon>
        <taxon>Clostridia</taxon>
        <taxon>Eubacteriales</taxon>
        <taxon>Oscillospiraceae</taxon>
        <taxon>Solibaculum</taxon>
    </lineage>
</organism>
<dbReference type="KEGG" id="sman:C12CBH8_08470"/>
<feature type="domain" description="Acyltransferase 3" evidence="2">
    <location>
        <begin position="9"/>
        <end position="310"/>
    </location>
</feature>
<evidence type="ECO:0000256" key="1">
    <source>
        <dbReference type="SAM" id="Phobius"/>
    </source>
</evidence>
<keyword evidence="1" id="KW-0472">Membrane</keyword>
<dbReference type="Proteomes" id="UP000593890">
    <property type="component" value="Chromosome"/>
</dbReference>
<feature type="transmembrane region" description="Helical" evidence="1">
    <location>
        <begin position="236"/>
        <end position="254"/>
    </location>
</feature>
<feature type="transmembrane region" description="Helical" evidence="1">
    <location>
        <begin position="295"/>
        <end position="319"/>
    </location>
</feature>
<dbReference type="InterPro" id="IPR002656">
    <property type="entry name" value="Acyl_transf_3_dom"/>
</dbReference>
<feature type="transmembrane region" description="Helical" evidence="1">
    <location>
        <begin position="154"/>
        <end position="173"/>
    </location>
</feature>
<reference evidence="4" key="1">
    <citation type="submission" date="2020-07" db="EMBL/GenBank/DDBJ databases">
        <title>Complete genome sequencing of Clostridia bacterium strain 12CBH8.</title>
        <authorList>
            <person name="Sakamoto M."/>
            <person name="Murakami T."/>
            <person name="Mori H."/>
        </authorList>
    </citation>
    <scope>NUCLEOTIDE SEQUENCE [LARGE SCALE GENOMIC DNA]</scope>
    <source>
        <strain evidence="4">12CBH8</strain>
    </source>
</reference>
<dbReference type="EMBL" id="AP023321">
    <property type="protein sequence ID" value="BCI60208.1"/>
    <property type="molecule type" value="Genomic_DNA"/>
</dbReference>
<feature type="transmembrane region" description="Helical" evidence="1">
    <location>
        <begin position="212"/>
        <end position="230"/>
    </location>
</feature>
<name>A0A7I8D0A9_9FIRM</name>
<keyword evidence="1" id="KW-0812">Transmembrane</keyword>
<protein>
    <submittedName>
        <fullName evidence="3">Acyltransferase</fullName>
    </submittedName>
</protein>
<feature type="transmembrane region" description="Helical" evidence="1">
    <location>
        <begin position="261"/>
        <end position="283"/>
    </location>
</feature>
<feature type="transmembrane region" description="Helical" evidence="1">
    <location>
        <begin position="179"/>
        <end position="200"/>
    </location>
</feature>
<dbReference type="InterPro" id="IPR050879">
    <property type="entry name" value="Acyltransferase_3"/>
</dbReference>
<feature type="transmembrane region" description="Helical" evidence="1">
    <location>
        <begin position="129"/>
        <end position="147"/>
    </location>
</feature>
<evidence type="ECO:0000313" key="4">
    <source>
        <dbReference type="Proteomes" id="UP000593890"/>
    </source>
</evidence>
<accession>A0A7I8D0A9</accession>
<proteinExistence type="predicted"/>
<dbReference type="AlphaFoldDB" id="A0A7I8D0A9"/>
<dbReference type="RefSeq" id="WP_090263649.1">
    <property type="nucleotide sequence ID" value="NZ_AP023321.1"/>
</dbReference>
<sequence>MMARIGKIESIQGVRGICAIIVLLSHINCMPVSGAMGVAFFFMISGFVMMLSTENSSTIKAKDYFLKRIIRLVPLYWLLTLFVYVLATINPGWFKNTIAEIPYLLKSFFFVPYEYSTIVHDGPLLRNGWTINVEVLFYILFFLSMKIKHQYRGAICSGIIIVFVGIQSIFQIPSPFMRGWFSFSTLYFAVGMMVFMLWKTLSQHRQFSFHRIIEVLKFPVLSVLFLLLSLVYREGALGLIVCALVFTAIVLTNHNGHYQRGFLFLGDISFSVYLIHPFVVLGVSRLIYPLEELNLTTILISIVCIILSVLAGSVSWFIVEKHFTNFLKHKLFKPSYQETDGLKKAS</sequence>
<evidence type="ECO:0000313" key="3">
    <source>
        <dbReference type="EMBL" id="BCI60208.1"/>
    </source>
</evidence>
<feature type="transmembrane region" description="Helical" evidence="1">
    <location>
        <begin position="34"/>
        <end position="52"/>
    </location>
</feature>